<evidence type="ECO:0000256" key="1">
    <source>
        <dbReference type="SAM" id="MobiDB-lite"/>
    </source>
</evidence>
<feature type="signal peptide" evidence="2">
    <location>
        <begin position="1"/>
        <end position="27"/>
    </location>
</feature>
<name>A0A562WC17_9ACTN</name>
<feature type="region of interest" description="Disordered" evidence="1">
    <location>
        <begin position="26"/>
        <end position="88"/>
    </location>
</feature>
<sequence length="522" mass="57226">MRTTRRIGAGILAGLLLTTLPAPAAHAAPPTPAGPDRAPNVSVAPDRNADPILEGTPRKPSRDVGKVKKQQRQLGAASATTLPAYDRDGYEPKTIPAAAYPYREEGAPVVDSGLHDEHGVRMFSFGGQIWDHPVAQAQWGLKNVTSYLNLGDQLFLDRAIANAQRNLDRKVISRGAWWYPYDFDLTRCAGRPVLNAPWYSGMAQGQLLSLFVRLHEITGDAKWREAADNTYATLTMGPDPSGPWASWVDSGGRVWLEEYPESPGTTGERVFNGHIFAIYGVYDYWRITNDPGVAALFDGAITTIRQYLPNHLRNLRWASNYSVGCQNPHLKYHVIHTEQMLKLYEMTHNSIHASNSYLLRSDYPDPGVSGTVRFEAGTHYGYKFDSAGNITASKSLTLASGSSAPADQRIRVYGRNYYYRITAGAFAGYLVPEVFGERVLLGKVQQQTYSPTLMLNVQPGTYTGYAYDAAGNVTATKTITFTSASGAPLGATAWVNGRLSYQPTAGSYVGYWLPHVTGLSFS</sequence>
<dbReference type="AlphaFoldDB" id="A0A562WC17"/>
<dbReference type="RefSeq" id="WP_145816019.1">
    <property type="nucleotide sequence ID" value="NZ_AP023438.1"/>
</dbReference>
<evidence type="ECO:0000259" key="3">
    <source>
        <dbReference type="Pfam" id="PF06662"/>
    </source>
</evidence>
<evidence type="ECO:0000313" key="5">
    <source>
        <dbReference type="Proteomes" id="UP000319728"/>
    </source>
</evidence>
<dbReference type="SUPFAM" id="SSF48208">
    <property type="entry name" value="Six-hairpin glycosidases"/>
    <property type="match status" value="1"/>
</dbReference>
<dbReference type="GO" id="GO:0005975">
    <property type="term" value="P:carbohydrate metabolic process"/>
    <property type="evidence" value="ECO:0007669"/>
    <property type="project" value="InterPro"/>
</dbReference>
<dbReference type="Gene3D" id="1.50.10.10">
    <property type="match status" value="1"/>
</dbReference>
<dbReference type="OrthoDB" id="5241829at2"/>
<keyword evidence="2" id="KW-0732">Signal</keyword>
<accession>A0A562WC17</accession>
<gene>
    <name evidence="4" type="ORF">JD81_01313</name>
</gene>
<evidence type="ECO:0000256" key="2">
    <source>
        <dbReference type="SAM" id="SignalP"/>
    </source>
</evidence>
<dbReference type="Proteomes" id="UP000319728">
    <property type="component" value="Unassembled WGS sequence"/>
</dbReference>
<dbReference type="InterPro" id="IPR010598">
    <property type="entry name" value="C5-epim_C"/>
</dbReference>
<feature type="chain" id="PRO_5043344023" evidence="2">
    <location>
        <begin position="28"/>
        <end position="522"/>
    </location>
</feature>
<keyword evidence="5" id="KW-1185">Reference proteome</keyword>
<comment type="caution">
    <text evidence="4">The sequence shown here is derived from an EMBL/GenBank/DDBJ whole genome shotgun (WGS) entry which is preliminary data.</text>
</comment>
<feature type="compositionally biased region" description="Basic and acidic residues" evidence="1">
    <location>
        <begin position="56"/>
        <end position="66"/>
    </location>
</feature>
<dbReference type="InterPro" id="IPR012341">
    <property type="entry name" value="6hp_glycosidase-like_sf"/>
</dbReference>
<dbReference type="Pfam" id="PF06662">
    <property type="entry name" value="C5-epim_C"/>
    <property type="match status" value="1"/>
</dbReference>
<reference evidence="4 5" key="1">
    <citation type="submission" date="2019-07" db="EMBL/GenBank/DDBJ databases">
        <title>R&amp;d 2014.</title>
        <authorList>
            <person name="Klenk H.-P."/>
        </authorList>
    </citation>
    <scope>NUCLEOTIDE SEQUENCE [LARGE SCALE GENOMIC DNA]</scope>
    <source>
        <strain evidence="4 5">DSM 43912</strain>
    </source>
</reference>
<proteinExistence type="predicted"/>
<dbReference type="InterPro" id="IPR008928">
    <property type="entry name" value="6-hairpin_glycosidase_sf"/>
</dbReference>
<evidence type="ECO:0000313" key="4">
    <source>
        <dbReference type="EMBL" id="TWJ27813.1"/>
    </source>
</evidence>
<organism evidence="4 5">
    <name type="scientific">Micromonospora sagamiensis</name>
    <dbReference type="NCBI Taxonomy" id="47875"/>
    <lineage>
        <taxon>Bacteria</taxon>
        <taxon>Bacillati</taxon>
        <taxon>Actinomycetota</taxon>
        <taxon>Actinomycetes</taxon>
        <taxon>Micromonosporales</taxon>
        <taxon>Micromonosporaceae</taxon>
        <taxon>Micromonospora</taxon>
    </lineage>
</organism>
<feature type="domain" description="D-glucuronyl C5-epimerase C-terminal" evidence="3">
    <location>
        <begin position="179"/>
        <end position="352"/>
    </location>
</feature>
<protein>
    <submittedName>
        <fullName evidence="4">D-glucuronyl C5-epimerase-like protein</fullName>
    </submittedName>
</protein>
<dbReference type="EMBL" id="VLLP01000001">
    <property type="protein sequence ID" value="TWJ27813.1"/>
    <property type="molecule type" value="Genomic_DNA"/>
</dbReference>